<protein>
    <submittedName>
        <fullName evidence="2">Uncharacterized protein</fullName>
    </submittedName>
</protein>
<proteinExistence type="predicted"/>
<sequence length="68" mass="7011">MLAGAANGLEHRTPGPKSLRSAAPFGNRGTNSSPAIDDRGGGAKGMSMARRRPGAMSQRSFARPSLLC</sequence>
<dbReference type="AlphaFoldDB" id="A0A833J1G0"/>
<accession>A0A833J1G0</accession>
<evidence type="ECO:0000313" key="3">
    <source>
        <dbReference type="Proteomes" id="UP000469949"/>
    </source>
</evidence>
<evidence type="ECO:0000256" key="1">
    <source>
        <dbReference type="SAM" id="MobiDB-lite"/>
    </source>
</evidence>
<reference evidence="2 3" key="1">
    <citation type="submission" date="2019-10" db="EMBL/GenBank/DDBJ databases">
        <title>Draft Genome Sequence of the Caffeine Degrading Methylotroph Methylorubrum populi PINKEL.</title>
        <authorList>
            <person name="Dawson S.C."/>
            <person name="Zhang X."/>
            <person name="Wright M.E."/>
            <person name="Sharma G."/>
            <person name="Langner J.T."/>
            <person name="Ditty J.L."/>
            <person name="Subuyuj G.A."/>
        </authorList>
    </citation>
    <scope>NUCLEOTIDE SEQUENCE [LARGE SCALE GENOMIC DNA]</scope>
    <source>
        <strain evidence="2 3">Pinkel</strain>
    </source>
</reference>
<dbReference type="EMBL" id="WEKV01000020">
    <property type="protein sequence ID" value="KAB7782364.1"/>
    <property type="molecule type" value="Genomic_DNA"/>
</dbReference>
<evidence type="ECO:0000313" key="2">
    <source>
        <dbReference type="EMBL" id="KAB7782364.1"/>
    </source>
</evidence>
<dbReference type="Proteomes" id="UP000469949">
    <property type="component" value="Unassembled WGS sequence"/>
</dbReference>
<organism evidence="2 3">
    <name type="scientific">Methylorubrum populi</name>
    <dbReference type="NCBI Taxonomy" id="223967"/>
    <lineage>
        <taxon>Bacteria</taxon>
        <taxon>Pseudomonadati</taxon>
        <taxon>Pseudomonadota</taxon>
        <taxon>Alphaproteobacteria</taxon>
        <taxon>Hyphomicrobiales</taxon>
        <taxon>Methylobacteriaceae</taxon>
        <taxon>Methylorubrum</taxon>
    </lineage>
</organism>
<comment type="caution">
    <text evidence="2">The sequence shown here is derived from an EMBL/GenBank/DDBJ whole genome shotgun (WGS) entry which is preliminary data.</text>
</comment>
<feature type="region of interest" description="Disordered" evidence="1">
    <location>
        <begin position="1"/>
        <end position="68"/>
    </location>
</feature>
<name>A0A833J1G0_9HYPH</name>
<gene>
    <name evidence="2" type="ORF">F8B43_5119</name>
</gene>